<keyword evidence="6" id="KW-0699">rRNA-binding</keyword>
<dbReference type="SUPFAM" id="SSF52540">
    <property type="entry name" value="P-loop containing nucleoside triphosphate hydrolases"/>
    <property type="match status" value="1"/>
</dbReference>
<dbReference type="NCBIfam" id="NF000908">
    <property type="entry name" value="PRK00089.1"/>
    <property type="match status" value="1"/>
</dbReference>
<dbReference type="HAMAP" id="MF_00367">
    <property type="entry name" value="GTPase_Era"/>
    <property type="match status" value="1"/>
</dbReference>
<dbReference type="CDD" id="cd22534">
    <property type="entry name" value="KH-II_Era"/>
    <property type="match status" value="1"/>
</dbReference>
<dbReference type="EMBL" id="NRSH01000045">
    <property type="protein sequence ID" value="MBK1726477.1"/>
    <property type="molecule type" value="Genomic_DNA"/>
</dbReference>
<dbReference type="Pfam" id="PF07650">
    <property type="entry name" value="KH_2"/>
    <property type="match status" value="1"/>
</dbReference>
<comment type="similarity">
    <text evidence="1 6 7 8">Belongs to the TRAFAC class TrmE-Era-EngA-EngB-Septin-like GTPase superfamily. Era GTPase family.</text>
</comment>
<keyword evidence="5 6" id="KW-0342">GTP-binding</keyword>
<evidence type="ECO:0000256" key="6">
    <source>
        <dbReference type="HAMAP-Rule" id="MF_00367"/>
    </source>
</evidence>
<dbReference type="NCBIfam" id="TIGR00436">
    <property type="entry name" value="era"/>
    <property type="match status" value="1"/>
</dbReference>
<dbReference type="Proteomes" id="UP000738126">
    <property type="component" value="Unassembled WGS sequence"/>
</dbReference>
<keyword evidence="3 6" id="KW-0547">Nucleotide-binding</keyword>
<dbReference type="InterPro" id="IPR030388">
    <property type="entry name" value="G_ERA_dom"/>
</dbReference>
<comment type="subcellular location">
    <subcellularLocation>
        <location evidence="6">Cytoplasm</location>
    </subcellularLocation>
    <subcellularLocation>
        <location evidence="6">Cell membrane</location>
        <topology evidence="6">Peripheral membrane protein</topology>
    </subcellularLocation>
</comment>
<proteinExistence type="inferred from homology"/>
<comment type="subunit">
    <text evidence="6">Monomer.</text>
</comment>
<dbReference type="InterPro" id="IPR006073">
    <property type="entry name" value="GTP-bd"/>
</dbReference>
<dbReference type="SUPFAM" id="SSF54814">
    <property type="entry name" value="Prokaryotic type KH domain (KH-domain type II)"/>
    <property type="match status" value="1"/>
</dbReference>
<evidence type="ECO:0000256" key="3">
    <source>
        <dbReference type="ARBA" id="ARBA00022741"/>
    </source>
</evidence>
<dbReference type="SMART" id="SM00382">
    <property type="entry name" value="AAA"/>
    <property type="match status" value="1"/>
</dbReference>
<dbReference type="PROSITE" id="PS51713">
    <property type="entry name" value="G_ERA"/>
    <property type="match status" value="1"/>
</dbReference>
<evidence type="ECO:0000256" key="1">
    <source>
        <dbReference type="ARBA" id="ARBA00007921"/>
    </source>
</evidence>
<keyword evidence="12" id="KW-1185">Reference proteome</keyword>
<feature type="domain" description="KH type-2" evidence="9">
    <location>
        <begin position="226"/>
        <end position="302"/>
    </location>
</feature>
<dbReference type="InterPro" id="IPR003593">
    <property type="entry name" value="AAA+_ATPase"/>
</dbReference>
<comment type="caution">
    <text evidence="11">The sequence shown here is derived from an EMBL/GenBank/DDBJ whole genome shotgun (WGS) entry which is preliminary data.</text>
</comment>
<dbReference type="InterPro" id="IPR027417">
    <property type="entry name" value="P-loop_NTPase"/>
</dbReference>
<comment type="caution">
    <text evidence="6 7">Lacks conserved residue(s) required for the propagation of feature annotation.</text>
</comment>
<dbReference type="PRINTS" id="PR00326">
    <property type="entry name" value="GTP1OBG"/>
</dbReference>
<evidence type="ECO:0000259" key="9">
    <source>
        <dbReference type="PROSITE" id="PS50823"/>
    </source>
</evidence>
<evidence type="ECO:0000256" key="2">
    <source>
        <dbReference type="ARBA" id="ARBA00020484"/>
    </source>
</evidence>
<feature type="binding site" evidence="6">
    <location>
        <begin position="35"/>
        <end position="42"/>
    </location>
    <ligand>
        <name>GTP</name>
        <dbReference type="ChEBI" id="CHEBI:37565"/>
    </ligand>
</feature>
<keyword evidence="4 6" id="KW-0694">RNA-binding</keyword>
<dbReference type="Gene3D" id="3.30.300.20">
    <property type="match status" value="1"/>
</dbReference>
<evidence type="ECO:0000313" key="11">
    <source>
        <dbReference type="EMBL" id="MBK1726477.1"/>
    </source>
</evidence>
<feature type="domain" description="Era-type G" evidence="10">
    <location>
        <begin position="27"/>
        <end position="195"/>
    </location>
</feature>
<dbReference type="PANTHER" id="PTHR42698">
    <property type="entry name" value="GTPASE ERA"/>
    <property type="match status" value="1"/>
</dbReference>
<evidence type="ECO:0000256" key="4">
    <source>
        <dbReference type="ARBA" id="ARBA00022884"/>
    </source>
</evidence>
<dbReference type="NCBIfam" id="TIGR00231">
    <property type="entry name" value="small_GTP"/>
    <property type="match status" value="1"/>
</dbReference>
<keyword evidence="6" id="KW-0472">Membrane</keyword>
<accession>A0ABS1E5S5</accession>
<keyword evidence="6" id="KW-0690">Ribosome biogenesis</keyword>
<name>A0ABS1E5S5_9GAMM</name>
<dbReference type="InterPro" id="IPR015946">
    <property type="entry name" value="KH_dom-like_a/b"/>
</dbReference>
<dbReference type="InterPro" id="IPR005662">
    <property type="entry name" value="GTPase_Era-like"/>
</dbReference>
<sequence length="318" mass="35320">MPEQDPSREETTQPGGGLAGEVAELEHSGLCALVGRPNVGKSTLLNALLGEKVSIVTRKPQTTRHRILGVANRPGAQAVFVDTPGLHERGKRALNRQLNRAALGALEDIDVVVLVTRGLEWRSEDERVLESLEGVSAPVVLAINQVDRIPDKRRLLPHMERLQGRRDFAALVPVSATRGENLEALEQEVVQRLPAGPPLFPADQLTDRDLAFRLGELVREQLMLALGDELPYATTVQVEGLERDGGLLRVAAVIWVESEGQKPIVIGREGKRLKKIGRRARLEMESLLGERVHLDLWTKVKERWTDDQRALQRFGYTD</sequence>
<gene>
    <name evidence="6" type="primary">era</name>
    <name evidence="11" type="ORF">CKO13_05470</name>
</gene>
<evidence type="ECO:0000256" key="8">
    <source>
        <dbReference type="RuleBase" id="RU003761"/>
    </source>
</evidence>
<dbReference type="InterPro" id="IPR005225">
    <property type="entry name" value="Small_GTP-bd"/>
</dbReference>
<evidence type="ECO:0000256" key="5">
    <source>
        <dbReference type="ARBA" id="ARBA00023134"/>
    </source>
</evidence>
<protein>
    <recommendedName>
        <fullName evidence="2 6">GTPase Era</fullName>
    </recommendedName>
</protein>
<keyword evidence="6" id="KW-1003">Cell membrane</keyword>
<evidence type="ECO:0000259" key="10">
    <source>
        <dbReference type="PROSITE" id="PS51713"/>
    </source>
</evidence>
<dbReference type="Gene3D" id="3.40.50.300">
    <property type="entry name" value="P-loop containing nucleotide triphosphate hydrolases"/>
    <property type="match status" value="1"/>
</dbReference>
<dbReference type="PROSITE" id="PS50823">
    <property type="entry name" value="KH_TYPE_2"/>
    <property type="match status" value="1"/>
</dbReference>
<dbReference type="PANTHER" id="PTHR42698:SF1">
    <property type="entry name" value="GTPASE ERA, MITOCHONDRIAL"/>
    <property type="match status" value="1"/>
</dbReference>
<keyword evidence="6" id="KW-0963">Cytoplasm</keyword>
<dbReference type="InterPro" id="IPR009019">
    <property type="entry name" value="KH_sf_prok-type"/>
</dbReference>
<dbReference type="InterPro" id="IPR004044">
    <property type="entry name" value="KH_dom_type_2"/>
</dbReference>
<dbReference type="Pfam" id="PF01926">
    <property type="entry name" value="MMR_HSR1"/>
    <property type="match status" value="1"/>
</dbReference>
<dbReference type="CDD" id="cd04163">
    <property type="entry name" value="Era"/>
    <property type="match status" value="1"/>
</dbReference>
<evidence type="ECO:0000256" key="7">
    <source>
        <dbReference type="PROSITE-ProRule" id="PRU01050"/>
    </source>
</evidence>
<dbReference type="RefSeq" id="WP_200257674.1">
    <property type="nucleotide sequence ID" value="NZ_NRSH01000045.1"/>
</dbReference>
<comment type="function">
    <text evidence="6">An essential GTPase that binds both GDP and GTP, with rapid nucleotide exchange. Plays a role in 16S rRNA processing and 30S ribosomal subunit biogenesis and possibly also in cell cycle regulation and energy metabolism.</text>
</comment>
<feature type="binding site" evidence="6">
    <location>
        <begin position="82"/>
        <end position="86"/>
    </location>
    <ligand>
        <name>GTP</name>
        <dbReference type="ChEBI" id="CHEBI:37565"/>
    </ligand>
</feature>
<organism evidence="11 12">
    <name type="scientific">Halorhodospira neutriphila</name>
    <dbReference type="NCBI Taxonomy" id="168379"/>
    <lineage>
        <taxon>Bacteria</taxon>
        <taxon>Pseudomonadati</taxon>
        <taxon>Pseudomonadota</taxon>
        <taxon>Gammaproteobacteria</taxon>
        <taxon>Chromatiales</taxon>
        <taxon>Ectothiorhodospiraceae</taxon>
        <taxon>Halorhodospira</taxon>
    </lineage>
</organism>
<reference evidence="11 12" key="1">
    <citation type="journal article" date="2020" name="Microorganisms">
        <title>Osmotic Adaptation and Compatible Solute Biosynthesis of Phototrophic Bacteria as Revealed from Genome Analyses.</title>
        <authorList>
            <person name="Imhoff J.F."/>
            <person name="Rahn T."/>
            <person name="Kunzel S."/>
            <person name="Keller A."/>
            <person name="Neulinger S.C."/>
        </authorList>
    </citation>
    <scope>NUCLEOTIDE SEQUENCE [LARGE SCALE GENOMIC DNA]</scope>
    <source>
        <strain evidence="11 12">DSM 15116</strain>
    </source>
</reference>
<evidence type="ECO:0000313" key="12">
    <source>
        <dbReference type="Proteomes" id="UP000738126"/>
    </source>
</evidence>